<gene>
    <name evidence="1" type="ORF">CDAR_434281</name>
</gene>
<proteinExistence type="predicted"/>
<comment type="caution">
    <text evidence="1">The sequence shown here is derived from an EMBL/GenBank/DDBJ whole genome shotgun (WGS) entry which is preliminary data.</text>
</comment>
<keyword evidence="2" id="KW-1185">Reference proteome</keyword>
<organism evidence="1 2">
    <name type="scientific">Caerostris darwini</name>
    <dbReference type="NCBI Taxonomy" id="1538125"/>
    <lineage>
        <taxon>Eukaryota</taxon>
        <taxon>Metazoa</taxon>
        <taxon>Ecdysozoa</taxon>
        <taxon>Arthropoda</taxon>
        <taxon>Chelicerata</taxon>
        <taxon>Arachnida</taxon>
        <taxon>Araneae</taxon>
        <taxon>Araneomorphae</taxon>
        <taxon>Entelegynae</taxon>
        <taxon>Araneoidea</taxon>
        <taxon>Araneidae</taxon>
        <taxon>Caerostris</taxon>
    </lineage>
</organism>
<evidence type="ECO:0000313" key="1">
    <source>
        <dbReference type="EMBL" id="GIY54625.1"/>
    </source>
</evidence>
<evidence type="ECO:0000313" key="2">
    <source>
        <dbReference type="Proteomes" id="UP001054837"/>
    </source>
</evidence>
<dbReference type="EMBL" id="BPLQ01010949">
    <property type="protein sequence ID" value="GIY54625.1"/>
    <property type="molecule type" value="Genomic_DNA"/>
</dbReference>
<dbReference type="AlphaFoldDB" id="A0AAV4UA23"/>
<name>A0AAV4UA23_9ARAC</name>
<protein>
    <recommendedName>
        <fullName evidence="3">Ribosomal protein S10</fullName>
    </recommendedName>
</protein>
<reference evidence="1 2" key="1">
    <citation type="submission" date="2021-06" db="EMBL/GenBank/DDBJ databases">
        <title>Caerostris darwini draft genome.</title>
        <authorList>
            <person name="Kono N."/>
            <person name="Arakawa K."/>
        </authorList>
    </citation>
    <scope>NUCLEOTIDE SEQUENCE [LARGE SCALE GENOMIC DNA]</scope>
</reference>
<sequence length="132" mass="15303">MTALLKRKKKRLLPFCANTINCLNNIHLAKQIKTNSFPQTLMTRNCQTKVGSQTTTQLEFGLELSQKLITTRKAFAPFRRRILNKEFIRRMKKNKNIPFLEHTVHVHCLHLPLKEANEATVATQQEVISVFC</sequence>
<dbReference type="Proteomes" id="UP001054837">
    <property type="component" value="Unassembled WGS sequence"/>
</dbReference>
<accession>A0AAV4UA23</accession>
<evidence type="ECO:0008006" key="3">
    <source>
        <dbReference type="Google" id="ProtNLM"/>
    </source>
</evidence>